<accession>A0AAV7QM74</accession>
<name>A0AAV7QM74_PLEWA</name>
<evidence type="ECO:0000313" key="1">
    <source>
        <dbReference type="EMBL" id="KAJ1141657.1"/>
    </source>
</evidence>
<proteinExistence type="predicted"/>
<dbReference type="Proteomes" id="UP001066276">
    <property type="component" value="Chromosome 6"/>
</dbReference>
<gene>
    <name evidence="1" type="ORF">NDU88_007985</name>
</gene>
<keyword evidence="2" id="KW-1185">Reference proteome</keyword>
<protein>
    <submittedName>
        <fullName evidence="1">Uncharacterized protein</fullName>
    </submittedName>
</protein>
<sequence length="207" mass="22702">MELYTTPALSGQRETCLTGRGTDVGLVSPVAEPMRAELLAAIQGSRMALGLNQWQSRSISSGRTSRRVYITEGSISELQTKVDTLQRQMTEVTSKAGTIEDRVEDVEGRSRCNNIRLIGFPEWAEGPLWSIGCERRKDDGTTQGALRSTWRSREAARQLEFSPGEGASQTRVKIQEDGMMALTQQDVTIESMEMADVDGAVVVDTGT</sequence>
<evidence type="ECO:0000313" key="2">
    <source>
        <dbReference type="Proteomes" id="UP001066276"/>
    </source>
</evidence>
<reference evidence="1" key="1">
    <citation type="journal article" date="2022" name="bioRxiv">
        <title>Sequencing and chromosome-scale assembly of the giantPleurodeles waltlgenome.</title>
        <authorList>
            <person name="Brown T."/>
            <person name="Elewa A."/>
            <person name="Iarovenko S."/>
            <person name="Subramanian E."/>
            <person name="Araus A.J."/>
            <person name="Petzold A."/>
            <person name="Susuki M."/>
            <person name="Suzuki K.-i.T."/>
            <person name="Hayashi T."/>
            <person name="Toyoda A."/>
            <person name="Oliveira C."/>
            <person name="Osipova E."/>
            <person name="Leigh N.D."/>
            <person name="Simon A."/>
            <person name="Yun M.H."/>
        </authorList>
    </citation>
    <scope>NUCLEOTIDE SEQUENCE</scope>
    <source>
        <strain evidence="1">20211129_DDA</strain>
        <tissue evidence="1">Liver</tissue>
    </source>
</reference>
<organism evidence="1 2">
    <name type="scientific">Pleurodeles waltl</name>
    <name type="common">Iberian ribbed newt</name>
    <dbReference type="NCBI Taxonomy" id="8319"/>
    <lineage>
        <taxon>Eukaryota</taxon>
        <taxon>Metazoa</taxon>
        <taxon>Chordata</taxon>
        <taxon>Craniata</taxon>
        <taxon>Vertebrata</taxon>
        <taxon>Euteleostomi</taxon>
        <taxon>Amphibia</taxon>
        <taxon>Batrachia</taxon>
        <taxon>Caudata</taxon>
        <taxon>Salamandroidea</taxon>
        <taxon>Salamandridae</taxon>
        <taxon>Pleurodelinae</taxon>
        <taxon>Pleurodeles</taxon>
    </lineage>
</organism>
<dbReference type="EMBL" id="JANPWB010000010">
    <property type="protein sequence ID" value="KAJ1141657.1"/>
    <property type="molecule type" value="Genomic_DNA"/>
</dbReference>
<comment type="caution">
    <text evidence="1">The sequence shown here is derived from an EMBL/GenBank/DDBJ whole genome shotgun (WGS) entry which is preliminary data.</text>
</comment>
<dbReference type="AlphaFoldDB" id="A0AAV7QM74"/>